<feature type="compositionally biased region" description="Polar residues" evidence="1">
    <location>
        <begin position="280"/>
        <end position="295"/>
    </location>
</feature>
<keyword evidence="4" id="KW-1185">Reference proteome</keyword>
<proteinExistence type="predicted"/>
<evidence type="ECO:0000259" key="2">
    <source>
        <dbReference type="PROSITE" id="PS50943"/>
    </source>
</evidence>
<gene>
    <name evidence="3" type="ORF">ABJI51_04140</name>
</gene>
<dbReference type="SMART" id="SM00530">
    <property type="entry name" value="HTH_XRE"/>
    <property type="match status" value="1"/>
</dbReference>
<protein>
    <submittedName>
        <fullName evidence="3">Helix-turn-helix transcriptional regulator</fullName>
    </submittedName>
</protein>
<evidence type="ECO:0000256" key="1">
    <source>
        <dbReference type="SAM" id="MobiDB-lite"/>
    </source>
</evidence>
<dbReference type="InterPro" id="IPR010982">
    <property type="entry name" value="Lambda_DNA-bd_dom_sf"/>
</dbReference>
<dbReference type="Gene3D" id="1.10.260.40">
    <property type="entry name" value="lambda repressor-like DNA-binding domains"/>
    <property type="match status" value="1"/>
</dbReference>
<dbReference type="CDD" id="cd00093">
    <property type="entry name" value="HTH_XRE"/>
    <property type="match status" value="1"/>
</dbReference>
<dbReference type="Proteomes" id="UP001440984">
    <property type="component" value="Unassembled WGS sequence"/>
</dbReference>
<dbReference type="RefSeq" id="WP_348947570.1">
    <property type="nucleotide sequence ID" value="NZ_JBDZYD010000001.1"/>
</dbReference>
<dbReference type="PANTHER" id="PTHR35010:SF2">
    <property type="entry name" value="BLL4672 PROTEIN"/>
    <property type="match status" value="1"/>
</dbReference>
<dbReference type="Pfam" id="PF13560">
    <property type="entry name" value="HTH_31"/>
    <property type="match status" value="1"/>
</dbReference>
<dbReference type="SUPFAM" id="SSF47413">
    <property type="entry name" value="lambda repressor-like DNA-binding domains"/>
    <property type="match status" value="1"/>
</dbReference>
<feature type="domain" description="HTH cro/C1-type" evidence="2">
    <location>
        <begin position="41"/>
        <end position="88"/>
    </location>
</feature>
<dbReference type="InterPro" id="IPR001387">
    <property type="entry name" value="Cro/C1-type_HTH"/>
</dbReference>
<dbReference type="Pfam" id="PF17765">
    <property type="entry name" value="MLTR_LBD"/>
    <property type="match status" value="1"/>
</dbReference>
<dbReference type="InterPro" id="IPR041413">
    <property type="entry name" value="MLTR_LBD"/>
</dbReference>
<reference evidence="3 4" key="1">
    <citation type="submission" date="2024-05" db="EMBL/GenBank/DDBJ databases">
        <authorList>
            <person name="Zhao H."/>
            <person name="Xu Y."/>
            <person name="Lin S."/>
            <person name="Spain J.C."/>
            <person name="Zhou N.-Y."/>
        </authorList>
    </citation>
    <scope>NUCLEOTIDE SEQUENCE [LARGE SCALE GENOMIC DNA]</scope>
    <source>
        <strain evidence="3 4">NEAU-NG30</strain>
    </source>
</reference>
<sequence length="301" mass="33675">MPTTSGDRREELSEFLRTRRAQLKPADVGLPDYGTRRRVPGLRREELAQVAGVSISYYTHLEQGNAANVSVEVLEAIATALRLTDTERAYLTQLVKPTRRRTGKPAPRAQQLRPAVQQLLDAMTDVPAYVNGLRMDILGWNKPAAALFGNWAELPPEERNWGRLIFLSPATRDLFLDWEHKARAVTGILRLHAGNHPGDPQLTKLVGELSMRSEEFRRLWAAHEVQRKSHGPMRLRHPLVGELQVAYESFPLPDDPDQTMVTYHAEPGSKSAEALRLLTSWGTDATTPVGTNPKSETAGER</sequence>
<dbReference type="PANTHER" id="PTHR35010">
    <property type="entry name" value="BLL4672 PROTEIN-RELATED"/>
    <property type="match status" value="1"/>
</dbReference>
<dbReference type="EMBL" id="JBDZYD010000001">
    <property type="protein sequence ID" value="MEQ0558250.1"/>
    <property type="molecule type" value="Genomic_DNA"/>
</dbReference>
<name>A0ABV0L7F6_9PSEU</name>
<evidence type="ECO:0000313" key="4">
    <source>
        <dbReference type="Proteomes" id="UP001440984"/>
    </source>
</evidence>
<evidence type="ECO:0000313" key="3">
    <source>
        <dbReference type="EMBL" id="MEQ0558250.1"/>
    </source>
</evidence>
<organism evidence="3 4">
    <name type="scientific">Amycolatopsis melonis</name>
    <dbReference type="NCBI Taxonomy" id="3156488"/>
    <lineage>
        <taxon>Bacteria</taxon>
        <taxon>Bacillati</taxon>
        <taxon>Actinomycetota</taxon>
        <taxon>Actinomycetes</taxon>
        <taxon>Pseudonocardiales</taxon>
        <taxon>Pseudonocardiaceae</taxon>
        <taxon>Amycolatopsis</taxon>
    </lineage>
</organism>
<comment type="caution">
    <text evidence="3">The sequence shown here is derived from an EMBL/GenBank/DDBJ whole genome shotgun (WGS) entry which is preliminary data.</text>
</comment>
<dbReference type="PROSITE" id="PS50943">
    <property type="entry name" value="HTH_CROC1"/>
    <property type="match status" value="1"/>
</dbReference>
<feature type="region of interest" description="Disordered" evidence="1">
    <location>
        <begin position="280"/>
        <end position="301"/>
    </location>
</feature>
<accession>A0ABV0L7F6</accession>
<dbReference type="Gene3D" id="3.30.450.180">
    <property type="match status" value="1"/>
</dbReference>